<evidence type="ECO:0000259" key="4">
    <source>
        <dbReference type="Pfam" id="PF01494"/>
    </source>
</evidence>
<keyword evidence="1" id="KW-0560">Oxidoreductase</keyword>
<dbReference type="NCBIfam" id="NF005313">
    <property type="entry name" value="PRK06847.1"/>
    <property type="match status" value="1"/>
</dbReference>
<keyword evidence="2" id="KW-0503">Monooxygenase</keyword>
<sequence length="456" mass="47176">MHTPNPPGTANTPDTPNPPSATDGTEAPDVTGARDTPDRPQTPASAGEGPPTAGHPAPAVTAEPVGAAGTADARGTAPGAVRSVLVIGGGSAGTALAVLLARAGVAVDLVEADPDWHAGAGSGITLQGNALRVLAELGVWERVREEGSGFDTLGLTAPDGTVLHVMRDLRTGGEDLPATLGIERPALHRILVDAVRASGARIRLGTTVTALGQDATGVDVRLADGTTGRYDLVVAADGLHSPTRELIGVPDRPVPTGMGIWRSAAPRPAAVERTDLSYGGPCWIAGYCPTGKDSLYAYLVEPSRDPGTLDPARAAEEMRRLAAGYGGAWTEIREHLTDPARIHYTWFHRLLVAGDWHRGRVVLAGDAAHACPPTLAQGAAMSLEDALVLAELLTAPGSGTGGLDALLTAYRDRRFARVRRVVEASVQLGEWLMNGDRDADAPGLIARTMAALAERP</sequence>
<dbReference type="PRINTS" id="PR00420">
    <property type="entry name" value="RNGMNOXGNASE"/>
</dbReference>
<name>A0ABX1BVE7_9ACTN</name>
<evidence type="ECO:0000256" key="3">
    <source>
        <dbReference type="SAM" id="MobiDB-lite"/>
    </source>
</evidence>
<keyword evidence="6" id="KW-1185">Reference proteome</keyword>
<gene>
    <name evidence="5" type="ORF">HCK00_06600</name>
</gene>
<dbReference type="Gene3D" id="3.50.50.60">
    <property type="entry name" value="FAD/NAD(P)-binding domain"/>
    <property type="match status" value="1"/>
</dbReference>
<evidence type="ECO:0000313" key="6">
    <source>
        <dbReference type="Proteomes" id="UP000695264"/>
    </source>
</evidence>
<protein>
    <submittedName>
        <fullName evidence="5">2-polyprenyl-6-methoxyphenol hydroxylase</fullName>
    </submittedName>
</protein>
<dbReference type="Pfam" id="PF01494">
    <property type="entry name" value="FAD_binding_3"/>
    <property type="match status" value="1"/>
</dbReference>
<evidence type="ECO:0000256" key="2">
    <source>
        <dbReference type="ARBA" id="ARBA00023033"/>
    </source>
</evidence>
<organism evidence="5 6">
    <name type="scientific">Streptomyces zingiberis</name>
    <dbReference type="NCBI Taxonomy" id="2053010"/>
    <lineage>
        <taxon>Bacteria</taxon>
        <taxon>Bacillati</taxon>
        <taxon>Actinomycetota</taxon>
        <taxon>Actinomycetes</taxon>
        <taxon>Kitasatosporales</taxon>
        <taxon>Streptomycetaceae</taxon>
        <taxon>Streptomyces</taxon>
    </lineage>
</organism>
<reference evidence="5 6" key="1">
    <citation type="submission" date="2020-03" db="EMBL/GenBank/DDBJ databases">
        <title>WGS of actinomycetes isolated from Thailand.</title>
        <authorList>
            <person name="Thawai C."/>
        </authorList>
    </citation>
    <scope>NUCLEOTIDE SEQUENCE [LARGE SCALE GENOMIC DNA]</scope>
    <source>
        <strain evidence="5 6">PLAI 1-29</strain>
    </source>
</reference>
<evidence type="ECO:0000256" key="1">
    <source>
        <dbReference type="ARBA" id="ARBA00023002"/>
    </source>
</evidence>
<evidence type="ECO:0000313" key="5">
    <source>
        <dbReference type="EMBL" id="NJQ00213.1"/>
    </source>
</evidence>
<dbReference type="EMBL" id="JAATEN010000004">
    <property type="protein sequence ID" value="NJQ00213.1"/>
    <property type="molecule type" value="Genomic_DNA"/>
</dbReference>
<dbReference type="PANTHER" id="PTHR13789">
    <property type="entry name" value="MONOOXYGENASE"/>
    <property type="match status" value="1"/>
</dbReference>
<feature type="domain" description="FAD-binding" evidence="4">
    <location>
        <begin position="83"/>
        <end position="424"/>
    </location>
</feature>
<dbReference type="InterPro" id="IPR050493">
    <property type="entry name" value="FAD-dep_Monooxygenase_BioMet"/>
</dbReference>
<dbReference type="PANTHER" id="PTHR13789:SF309">
    <property type="entry name" value="PUTATIVE (AFU_ORTHOLOGUE AFUA_6G14510)-RELATED"/>
    <property type="match status" value="1"/>
</dbReference>
<feature type="region of interest" description="Disordered" evidence="3">
    <location>
        <begin position="1"/>
        <end position="62"/>
    </location>
</feature>
<dbReference type="InterPro" id="IPR002938">
    <property type="entry name" value="FAD-bd"/>
</dbReference>
<accession>A0ABX1BVE7</accession>
<dbReference type="Proteomes" id="UP000695264">
    <property type="component" value="Unassembled WGS sequence"/>
</dbReference>
<dbReference type="InterPro" id="IPR036188">
    <property type="entry name" value="FAD/NAD-bd_sf"/>
</dbReference>
<proteinExistence type="predicted"/>
<dbReference type="SUPFAM" id="SSF51905">
    <property type="entry name" value="FAD/NAD(P)-binding domain"/>
    <property type="match status" value="1"/>
</dbReference>
<comment type="caution">
    <text evidence="5">The sequence shown here is derived from an EMBL/GenBank/DDBJ whole genome shotgun (WGS) entry which is preliminary data.</text>
</comment>